<comment type="caution">
    <text evidence="1">The sequence shown here is derived from an EMBL/GenBank/DDBJ whole genome shotgun (WGS) entry which is preliminary data.</text>
</comment>
<evidence type="ECO:0000313" key="2">
    <source>
        <dbReference type="Proteomes" id="UP001056778"/>
    </source>
</evidence>
<organism evidence="1 2">
    <name type="scientific">Holotrichia oblita</name>
    <name type="common">Chafer beetle</name>
    <dbReference type="NCBI Taxonomy" id="644536"/>
    <lineage>
        <taxon>Eukaryota</taxon>
        <taxon>Metazoa</taxon>
        <taxon>Ecdysozoa</taxon>
        <taxon>Arthropoda</taxon>
        <taxon>Hexapoda</taxon>
        <taxon>Insecta</taxon>
        <taxon>Pterygota</taxon>
        <taxon>Neoptera</taxon>
        <taxon>Endopterygota</taxon>
        <taxon>Coleoptera</taxon>
        <taxon>Polyphaga</taxon>
        <taxon>Scarabaeiformia</taxon>
        <taxon>Scarabaeidae</taxon>
        <taxon>Melolonthinae</taxon>
        <taxon>Holotrichia</taxon>
    </lineage>
</organism>
<accession>A0ACB9TAX4</accession>
<protein>
    <submittedName>
        <fullName evidence="1">Rib43a-related</fullName>
    </submittedName>
</protein>
<name>A0ACB9TAX4_HOLOL</name>
<gene>
    <name evidence="1" type="ORF">MML48_4g00011986</name>
</gene>
<dbReference type="EMBL" id="CM043018">
    <property type="protein sequence ID" value="KAI4463966.1"/>
    <property type="molecule type" value="Genomic_DNA"/>
</dbReference>
<reference evidence="1" key="1">
    <citation type="submission" date="2022-04" db="EMBL/GenBank/DDBJ databases">
        <title>Chromosome-scale genome assembly of Holotrichia oblita Faldermann.</title>
        <authorList>
            <person name="Rongchong L."/>
        </authorList>
    </citation>
    <scope>NUCLEOTIDE SEQUENCE</scope>
    <source>
        <strain evidence="1">81SQS9</strain>
    </source>
</reference>
<keyword evidence="2" id="KW-1185">Reference proteome</keyword>
<evidence type="ECO:0000313" key="1">
    <source>
        <dbReference type="EMBL" id="KAI4463966.1"/>
    </source>
</evidence>
<dbReference type="Proteomes" id="UP001056778">
    <property type="component" value="Chromosome 4"/>
</dbReference>
<proteinExistence type="predicted"/>
<sequence>MLNFQLMTDKDRKEAALIERKRANEEERKKRIFNPRARLFGIDYQALDRQIAEKKKRDIESKQIEEYYATQLQKYDEISIALDAKEKAERKKVQQEINEFRKEYQKPEDRREFDLNDPNLSKKLVPPRLRDDDPRCGPSSAQKFEGEDLSNEDRLKVQRDQLKSWLDQQMLEREGAEKERKAAEDAYKAAVLARDQRAIELDSMEKECRKRLELACCRYNKALSNERELQKQCRDRKEKEDSMAEMYNILTSDMMTENPDVAQSNLGINRKIGYLYKGMTPEEKLGVRKMQLAQIEESKAKKEMEKRFDREWQDYTNGVQKSILLMDKELERKKRDMEKQLADENKQMSIQQKNKKEYLQKVVYTNKPTAAYFDQFNTSTR</sequence>